<comment type="subcellular location">
    <subcellularLocation>
        <location evidence="1">Cell inner membrane</location>
        <topology evidence="1">Multi-pass membrane protein</topology>
    </subcellularLocation>
    <subcellularLocation>
        <location evidence="8">Cell membrane</location>
        <topology evidence="8">Multi-pass membrane protein</topology>
    </subcellularLocation>
</comment>
<dbReference type="Proteomes" id="UP000054911">
    <property type="component" value="Unassembled WGS sequence"/>
</dbReference>
<evidence type="ECO:0000256" key="8">
    <source>
        <dbReference type="RuleBase" id="RU363032"/>
    </source>
</evidence>
<evidence type="ECO:0000313" key="10">
    <source>
        <dbReference type="EMBL" id="SAK80916.1"/>
    </source>
</evidence>
<dbReference type="InterPro" id="IPR000515">
    <property type="entry name" value="MetI-like"/>
</dbReference>
<dbReference type="InterPro" id="IPR043429">
    <property type="entry name" value="ArtM/GltK/GlnP/TcyL/YhdX-like"/>
</dbReference>
<comment type="similarity">
    <text evidence="2">Belongs to the binding-protein-dependent transport system permease family. HisMQ subfamily.</text>
</comment>
<dbReference type="SUPFAM" id="SSF161098">
    <property type="entry name" value="MetI-like"/>
    <property type="match status" value="1"/>
</dbReference>
<evidence type="ECO:0000313" key="11">
    <source>
        <dbReference type="Proteomes" id="UP000054911"/>
    </source>
</evidence>
<dbReference type="EMBL" id="FCOE02000020">
    <property type="protein sequence ID" value="SAK80916.1"/>
    <property type="molecule type" value="Genomic_DNA"/>
</dbReference>
<evidence type="ECO:0000256" key="2">
    <source>
        <dbReference type="ARBA" id="ARBA00010072"/>
    </source>
</evidence>
<accession>A0A158CG83</accession>
<dbReference type="GO" id="GO:0022857">
    <property type="term" value="F:transmembrane transporter activity"/>
    <property type="evidence" value="ECO:0007669"/>
    <property type="project" value="InterPro"/>
</dbReference>
<evidence type="ECO:0000256" key="6">
    <source>
        <dbReference type="ARBA" id="ARBA00022989"/>
    </source>
</evidence>
<dbReference type="STRING" id="1777141.AWB80_05127"/>
<dbReference type="InterPro" id="IPR010065">
    <property type="entry name" value="AA_ABC_transptr_permease_3TM"/>
</dbReference>
<dbReference type="InterPro" id="IPR035906">
    <property type="entry name" value="MetI-like_sf"/>
</dbReference>
<organism evidence="10 11">
    <name type="scientific">Caballeronia pedi</name>
    <dbReference type="NCBI Taxonomy" id="1777141"/>
    <lineage>
        <taxon>Bacteria</taxon>
        <taxon>Pseudomonadati</taxon>
        <taxon>Pseudomonadota</taxon>
        <taxon>Betaproteobacteria</taxon>
        <taxon>Burkholderiales</taxon>
        <taxon>Burkholderiaceae</taxon>
        <taxon>Caballeronia</taxon>
    </lineage>
</organism>
<proteinExistence type="inferred from homology"/>
<dbReference type="RefSeq" id="WP_061177492.1">
    <property type="nucleotide sequence ID" value="NZ_FCOE02000020.1"/>
</dbReference>
<dbReference type="OrthoDB" id="6534575at2"/>
<evidence type="ECO:0000256" key="5">
    <source>
        <dbReference type="ARBA" id="ARBA00022692"/>
    </source>
</evidence>
<keyword evidence="6 8" id="KW-1133">Transmembrane helix</keyword>
<dbReference type="PROSITE" id="PS50928">
    <property type="entry name" value="ABC_TM1"/>
    <property type="match status" value="1"/>
</dbReference>
<protein>
    <submittedName>
        <fullName evidence="10">Polar amino acid ABC transporter inner membrane subunit</fullName>
    </submittedName>
</protein>
<feature type="transmembrane region" description="Helical" evidence="8">
    <location>
        <begin position="220"/>
        <end position="240"/>
    </location>
</feature>
<dbReference type="Pfam" id="PF00528">
    <property type="entry name" value="BPD_transp_1"/>
    <property type="match status" value="1"/>
</dbReference>
<evidence type="ECO:0000256" key="1">
    <source>
        <dbReference type="ARBA" id="ARBA00004429"/>
    </source>
</evidence>
<keyword evidence="4" id="KW-1003">Cell membrane</keyword>
<evidence type="ECO:0000259" key="9">
    <source>
        <dbReference type="PROSITE" id="PS50928"/>
    </source>
</evidence>
<dbReference type="PANTHER" id="PTHR30614">
    <property type="entry name" value="MEMBRANE COMPONENT OF AMINO ACID ABC TRANSPORTER"/>
    <property type="match status" value="1"/>
</dbReference>
<sequence>MAHAVCVDSGVVEVNAFIERAAHAGLDYRFLLDHYDRVSFIDGIALSIGLVMATLAGSALVGVVLLVALRSQSASIAGVARGVIELTRNTPTIVQLYCAFLVLNTLITQALHAHGADNPLKPFLWVVIVLSINKGAFHAEALRAGFGALPRETLEGAESLGFSRRARFWSIELPLALRTALPALVNNAVELVKASAIASAIAVGDITYQSIMIWTQRDNVLALMLLILLFFYALTALVNVSGRWIERRLSVPGYGQG</sequence>
<comment type="caution">
    <text evidence="10">The sequence shown here is derived from an EMBL/GenBank/DDBJ whole genome shotgun (WGS) entry which is preliminary data.</text>
</comment>
<evidence type="ECO:0000256" key="3">
    <source>
        <dbReference type="ARBA" id="ARBA00022448"/>
    </source>
</evidence>
<keyword evidence="7 8" id="KW-0472">Membrane</keyword>
<dbReference type="NCBIfam" id="TIGR01726">
    <property type="entry name" value="HEQRo_perm_3TM"/>
    <property type="match status" value="1"/>
</dbReference>
<reference evidence="10" key="1">
    <citation type="submission" date="2016-01" db="EMBL/GenBank/DDBJ databases">
        <authorList>
            <person name="Peeters C."/>
        </authorList>
    </citation>
    <scope>NUCLEOTIDE SEQUENCE [LARGE SCALE GENOMIC DNA]</scope>
    <source>
        <strain evidence="10">LMG 29323</strain>
    </source>
</reference>
<name>A0A158CG83_9BURK</name>
<dbReference type="GO" id="GO:0043190">
    <property type="term" value="C:ATP-binding cassette (ABC) transporter complex"/>
    <property type="evidence" value="ECO:0007669"/>
    <property type="project" value="InterPro"/>
</dbReference>
<feature type="domain" description="ABC transmembrane type-1" evidence="9">
    <location>
        <begin position="44"/>
        <end position="238"/>
    </location>
</feature>
<evidence type="ECO:0000256" key="4">
    <source>
        <dbReference type="ARBA" id="ARBA00022475"/>
    </source>
</evidence>
<keyword evidence="5 8" id="KW-0812">Transmembrane</keyword>
<keyword evidence="3 8" id="KW-0813">Transport</keyword>
<dbReference type="CDD" id="cd06261">
    <property type="entry name" value="TM_PBP2"/>
    <property type="match status" value="1"/>
</dbReference>
<keyword evidence="11" id="KW-1185">Reference proteome</keyword>
<gene>
    <name evidence="10" type="ORF">AWB80_05127</name>
</gene>
<feature type="transmembrane region" description="Helical" evidence="8">
    <location>
        <begin position="44"/>
        <end position="69"/>
    </location>
</feature>
<evidence type="ECO:0000256" key="7">
    <source>
        <dbReference type="ARBA" id="ARBA00023136"/>
    </source>
</evidence>
<dbReference type="GO" id="GO:0006865">
    <property type="term" value="P:amino acid transport"/>
    <property type="evidence" value="ECO:0007669"/>
    <property type="project" value="TreeGrafter"/>
</dbReference>
<dbReference type="AlphaFoldDB" id="A0A158CG83"/>
<dbReference type="PANTHER" id="PTHR30614:SF47">
    <property type="entry name" value="ABC TRANSPORTER PERMEASE"/>
    <property type="match status" value="1"/>
</dbReference>
<dbReference type="Gene3D" id="1.10.3720.10">
    <property type="entry name" value="MetI-like"/>
    <property type="match status" value="1"/>
</dbReference>